<evidence type="ECO:0000256" key="4">
    <source>
        <dbReference type="ARBA" id="ARBA00023098"/>
    </source>
</evidence>
<dbReference type="InterPro" id="IPR029055">
    <property type="entry name" value="Ntn_hydrolases_N"/>
</dbReference>
<dbReference type="PANTHER" id="PTHR35527">
    <property type="entry name" value="CHOLOYLGLYCINE HYDROLASE"/>
    <property type="match status" value="1"/>
</dbReference>
<dbReference type="EMBL" id="CP000102">
    <property type="protein sequence ID" value="ABC57153.1"/>
    <property type="molecule type" value="Genomic_DNA"/>
</dbReference>
<evidence type="ECO:0000256" key="5">
    <source>
        <dbReference type="ARBA" id="ARBA00044769"/>
    </source>
</evidence>
<dbReference type="NCBIfam" id="NF038245">
    <property type="entry name" value="bile_salt_hydro"/>
    <property type="match status" value="1"/>
</dbReference>
<dbReference type="Pfam" id="PF02275">
    <property type="entry name" value="CBAH"/>
    <property type="match status" value="1"/>
</dbReference>
<dbReference type="GO" id="GO:0045302">
    <property type="term" value="F:choloylglycine hydrolase activity"/>
    <property type="evidence" value="ECO:0007669"/>
    <property type="project" value="UniProtKB-EC"/>
</dbReference>
<accession>Q2NGA0</accession>
<dbReference type="HOGENOM" id="CLU_045206_1_1_2"/>
<evidence type="ECO:0000256" key="9">
    <source>
        <dbReference type="ARBA" id="ARBA00048897"/>
    </source>
</evidence>
<dbReference type="MEROPS" id="C59.951"/>
<comment type="catalytic activity">
    <reaction evidence="8">
        <text>cholate + taurine = taurocholate + H2O</text>
        <dbReference type="Rhea" id="RHEA:47108"/>
        <dbReference type="ChEBI" id="CHEBI:15377"/>
        <dbReference type="ChEBI" id="CHEBI:29747"/>
        <dbReference type="ChEBI" id="CHEBI:36257"/>
        <dbReference type="ChEBI" id="CHEBI:507393"/>
    </reaction>
    <physiologicalReaction direction="right-to-left" evidence="8">
        <dbReference type="Rhea" id="RHEA:47110"/>
    </physiologicalReaction>
</comment>
<dbReference type="SUPFAM" id="SSF56235">
    <property type="entry name" value="N-terminal nucleophile aminohydrolases (Ntn hydrolases)"/>
    <property type="match status" value="1"/>
</dbReference>
<name>Q2NGA0_METST</name>
<dbReference type="PANTHER" id="PTHR35527:SF2">
    <property type="entry name" value="HYDROLASE"/>
    <property type="match status" value="1"/>
</dbReference>
<dbReference type="KEGG" id="mst:Msp_0760"/>
<dbReference type="EC" id="3.5.1.24" evidence="5"/>
<sequence>MCSAANYTTKNHYFGRNFDYEISYNEQVMITPRNYPLKFRKINDITTTHYAIIGISAGINEYPLYYDATNEKGLSMAGLNFAGYTKYHEYDSNKLNITPFEFIPYILSKYESVDDVKEALENINLVNINYSDKLPLSPLHWIISDSESSITVECLKDELKVYDNPLGILTNNPPFDLQMFNLNNYRRVSNKTPSNDFLKDYNLDVYSRGMGGMGIPGDLSSMSRFVKLAFTLTNSLSDDSEESSVNQFFHILASVEQQNGCTFIESPDKYEYTIYSSCVNTSCGIYYYRTYGNSQINAVNMHNENLDTDKLITYPLVNKEKFNFQN</sequence>
<organism evidence="11 12">
    <name type="scientific">Methanosphaera stadtmanae (strain ATCC 43021 / DSM 3091 / JCM 11832 / MCB-3)</name>
    <dbReference type="NCBI Taxonomy" id="339860"/>
    <lineage>
        <taxon>Archaea</taxon>
        <taxon>Methanobacteriati</taxon>
        <taxon>Methanobacteriota</taxon>
        <taxon>Methanomada group</taxon>
        <taxon>Methanobacteria</taxon>
        <taxon>Methanobacteriales</taxon>
        <taxon>Methanobacteriaceae</taxon>
        <taxon>Methanosphaera</taxon>
    </lineage>
</organism>
<dbReference type="InterPro" id="IPR052193">
    <property type="entry name" value="Peptidase_C59"/>
</dbReference>
<evidence type="ECO:0000313" key="12">
    <source>
        <dbReference type="Proteomes" id="UP000001931"/>
    </source>
</evidence>
<dbReference type="eggNOG" id="arCOG07805">
    <property type="taxonomic scope" value="Archaea"/>
</dbReference>
<feature type="domain" description="Choloylglycine hydrolase/NAAA C-terminal" evidence="10">
    <location>
        <begin position="7"/>
        <end position="314"/>
    </location>
</feature>
<dbReference type="AlphaFoldDB" id="Q2NGA0"/>
<evidence type="ECO:0000256" key="3">
    <source>
        <dbReference type="ARBA" id="ARBA00022801"/>
    </source>
</evidence>
<dbReference type="OrthoDB" id="66902at2157"/>
<dbReference type="GO" id="GO:0006629">
    <property type="term" value="P:lipid metabolic process"/>
    <property type="evidence" value="ECO:0007669"/>
    <property type="project" value="UniProtKB-KW"/>
</dbReference>
<dbReference type="GeneID" id="3854783"/>
<evidence type="ECO:0000256" key="1">
    <source>
        <dbReference type="ARBA" id="ARBA00004860"/>
    </source>
</evidence>
<gene>
    <name evidence="11" type="ordered locus">Msp_0760</name>
</gene>
<evidence type="ECO:0000256" key="8">
    <source>
        <dbReference type="ARBA" id="ARBA00047285"/>
    </source>
</evidence>
<dbReference type="CDD" id="cd00542">
    <property type="entry name" value="Ntn_PVA"/>
    <property type="match status" value="1"/>
</dbReference>
<dbReference type="InterPro" id="IPR029132">
    <property type="entry name" value="CBAH/NAAA_C"/>
</dbReference>
<evidence type="ECO:0000313" key="11">
    <source>
        <dbReference type="EMBL" id="ABC57153.1"/>
    </source>
</evidence>
<evidence type="ECO:0000256" key="6">
    <source>
        <dbReference type="ARBA" id="ARBA00044804"/>
    </source>
</evidence>
<evidence type="ECO:0000256" key="2">
    <source>
        <dbReference type="ARBA" id="ARBA00006625"/>
    </source>
</evidence>
<reference evidence="11 12" key="1">
    <citation type="journal article" date="2006" name="J. Bacteriol.">
        <title>The genome sequence of Methanosphaera stadtmanae reveals why this human intestinal archaeon is restricted to methanol and H2 for methane formation and ATP synthesis.</title>
        <authorList>
            <person name="Fricke W.F."/>
            <person name="Seedorf H."/>
            <person name="Henne A."/>
            <person name="Kruer M."/>
            <person name="Liesegang H."/>
            <person name="Hedderich R."/>
            <person name="Gottschalk G."/>
            <person name="Thauer R.K."/>
        </authorList>
    </citation>
    <scope>NUCLEOTIDE SEQUENCE [LARGE SCALE GENOMIC DNA]</scope>
    <source>
        <strain evidence="12">ATCC 43021 / DSM 3091 / JCM 11832 / MCB-3</strain>
    </source>
</reference>
<keyword evidence="3 11" id="KW-0378">Hydrolase</keyword>
<dbReference type="RefSeq" id="WP_011406353.1">
    <property type="nucleotide sequence ID" value="NC_007681.1"/>
</dbReference>
<dbReference type="InterPro" id="IPR047711">
    <property type="entry name" value="CBAH"/>
</dbReference>
<evidence type="ECO:0000256" key="7">
    <source>
        <dbReference type="ARBA" id="ARBA00044806"/>
    </source>
</evidence>
<keyword evidence="12" id="KW-1185">Reference proteome</keyword>
<evidence type="ECO:0000259" key="10">
    <source>
        <dbReference type="Pfam" id="PF02275"/>
    </source>
</evidence>
<protein>
    <recommendedName>
        <fullName evidence="5">choloylglycine hydrolase</fullName>
        <ecNumber evidence="5">3.5.1.24</ecNumber>
    </recommendedName>
    <alternativeName>
        <fullName evidence="6">Bile salt hydrolase</fullName>
    </alternativeName>
    <alternativeName>
        <fullName evidence="7">Choloylglycine hydrolase</fullName>
    </alternativeName>
</protein>
<dbReference type="SMR" id="Q2NGA0"/>
<comment type="pathway">
    <text evidence="1">Lipid metabolism; bile acid biosynthesis.</text>
</comment>
<comment type="catalytic activity">
    <reaction evidence="9">
        <text>taurodeoxycholate + H2O = deoxycholate + taurine</text>
        <dbReference type="Rhea" id="RHEA:47556"/>
        <dbReference type="ChEBI" id="CHEBI:15377"/>
        <dbReference type="ChEBI" id="CHEBI:23614"/>
        <dbReference type="ChEBI" id="CHEBI:36261"/>
        <dbReference type="ChEBI" id="CHEBI:507393"/>
    </reaction>
    <physiologicalReaction direction="left-to-right" evidence="9">
        <dbReference type="Rhea" id="RHEA:47557"/>
    </physiologicalReaction>
</comment>
<dbReference type="Gene3D" id="3.60.60.10">
    <property type="entry name" value="Penicillin V Acylase, Chain A"/>
    <property type="match status" value="1"/>
</dbReference>
<comment type="similarity">
    <text evidence="2">Belongs to the peptidase C59 family.</text>
</comment>
<proteinExistence type="inferred from homology"/>
<keyword evidence="4" id="KW-0443">Lipid metabolism</keyword>
<dbReference type="Proteomes" id="UP000001931">
    <property type="component" value="Chromosome"/>
</dbReference>